<evidence type="ECO:0000313" key="2">
    <source>
        <dbReference type="EMBL" id="QSX77923.1"/>
    </source>
</evidence>
<keyword evidence="1" id="KW-0812">Transmembrane</keyword>
<dbReference type="KEGG" id="lsf:I8J32_014530"/>
<feature type="transmembrane region" description="Helical" evidence="1">
    <location>
        <begin position="20"/>
        <end position="52"/>
    </location>
</feature>
<feature type="transmembrane region" description="Helical" evidence="1">
    <location>
        <begin position="64"/>
        <end position="85"/>
    </location>
</feature>
<accession>A0A974XYE6</accession>
<proteinExistence type="predicted"/>
<gene>
    <name evidence="2" type="ORF">I8J32_014530</name>
</gene>
<dbReference type="EMBL" id="CP071518">
    <property type="protein sequence ID" value="QSX77923.1"/>
    <property type="molecule type" value="Genomic_DNA"/>
</dbReference>
<keyword evidence="1" id="KW-1133">Transmembrane helix</keyword>
<sequence length="95" mass="9917">MNQTTAGTRDASLASRCVDAIFGTCVFAIGVANLWLVHPVPGAVGLVLSLAYMPAVRRVLAKRAGVPIPLLLRIALGLAVAWFTLGVSDLGDMID</sequence>
<keyword evidence="1" id="KW-0472">Membrane</keyword>
<reference evidence="2 3" key="1">
    <citation type="submission" date="2021-03" db="EMBL/GenBank/DDBJ databases">
        <title>Lysobacter sp. nov. isolated from soil of gangwondo yeongwol, south Korea.</title>
        <authorList>
            <person name="Kim K.R."/>
            <person name="Kim K.H."/>
            <person name="Jeon C.O."/>
        </authorList>
    </citation>
    <scope>NUCLEOTIDE SEQUENCE [LARGE SCALE GENOMIC DNA]</scope>
    <source>
        <strain evidence="2 3">R19</strain>
    </source>
</reference>
<organism evidence="2 3">
    <name type="scientific">Agrilutibacter solisilvae</name>
    <dbReference type="NCBI Taxonomy" id="2763317"/>
    <lineage>
        <taxon>Bacteria</taxon>
        <taxon>Pseudomonadati</taxon>
        <taxon>Pseudomonadota</taxon>
        <taxon>Gammaproteobacteria</taxon>
        <taxon>Lysobacterales</taxon>
        <taxon>Lysobacteraceae</taxon>
        <taxon>Agrilutibacter</taxon>
    </lineage>
</organism>
<protein>
    <submittedName>
        <fullName evidence="2">Uncharacterized protein</fullName>
    </submittedName>
</protein>
<dbReference type="Proteomes" id="UP000639274">
    <property type="component" value="Chromosome"/>
</dbReference>
<evidence type="ECO:0000313" key="3">
    <source>
        <dbReference type="Proteomes" id="UP000639274"/>
    </source>
</evidence>
<dbReference type="RefSeq" id="WP_200615794.1">
    <property type="nucleotide sequence ID" value="NZ_CP071518.1"/>
</dbReference>
<keyword evidence="3" id="KW-1185">Reference proteome</keyword>
<evidence type="ECO:0000256" key="1">
    <source>
        <dbReference type="SAM" id="Phobius"/>
    </source>
</evidence>
<name>A0A974XYE6_9GAMM</name>
<dbReference type="AlphaFoldDB" id="A0A974XYE6"/>